<evidence type="ECO:0000313" key="2">
    <source>
        <dbReference type="EMBL" id="TCP02279.1"/>
    </source>
</evidence>
<proteinExistence type="predicted"/>
<dbReference type="RefSeq" id="WP_132954442.1">
    <property type="nucleotide sequence ID" value="NZ_CP091507.1"/>
</dbReference>
<dbReference type="Gene3D" id="3.40.50.360">
    <property type="match status" value="1"/>
</dbReference>
<keyword evidence="1" id="KW-0472">Membrane</keyword>
<dbReference type="Proteomes" id="UP000294721">
    <property type="component" value="Unassembled WGS sequence"/>
</dbReference>
<dbReference type="EMBL" id="CP091507">
    <property type="protein sequence ID" value="UOO79844.1"/>
    <property type="molecule type" value="Genomic_DNA"/>
</dbReference>
<evidence type="ECO:0000313" key="5">
    <source>
        <dbReference type="Proteomes" id="UP000829756"/>
    </source>
</evidence>
<dbReference type="KEGG" id="usu:LVJ78_02120"/>
<keyword evidence="1" id="KW-0812">Transmembrane</keyword>
<gene>
    <name evidence="2" type="ORF">EV680_1266</name>
    <name evidence="3" type="ORF">LVJ78_02120</name>
</gene>
<keyword evidence="4" id="KW-1185">Reference proteome</keyword>
<name>A0AAE9KHC2_9NEIS</name>
<dbReference type="InterPro" id="IPR029039">
    <property type="entry name" value="Flavoprotein-like_sf"/>
</dbReference>
<dbReference type="Proteomes" id="UP000829756">
    <property type="component" value="Chromosome"/>
</dbReference>
<dbReference type="AlphaFoldDB" id="A0AAE9KHC2"/>
<evidence type="ECO:0000313" key="3">
    <source>
        <dbReference type="EMBL" id="UOO79844.1"/>
    </source>
</evidence>
<keyword evidence="1" id="KW-1133">Transmembrane helix</keyword>
<dbReference type="EMBL" id="SLXE01000026">
    <property type="protein sequence ID" value="TCP02279.1"/>
    <property type="molecule type" value="Genomic_DNA"/>
</dbReference>
<sequence length="309" mass="34401">MNAEHTHAPKVLIVYYSQTGQLSRMVEAFAAPLRQSGAEVEYCAILPQQAYPFPWPFWRFFNTFPETVHLQPAPIEAPQFAHERYDLVVIAYTVWFLSPAQPITAFVQHPAAQPILRGASVMTLIGCRNMWLMAQEKMKALLADAGAKLIDNVVKIDACSSAWSFVTTPLWLLTGKQQGAEWLPKAGIAEAEIADCGRFGARVAECLHRPSESDQPMLRGMGAVTINERLIFSETAAARSFYLWGKLLMASGRVSPLLRRVVLALYVVFLVAIILTVVPVSALLKRLFAPLLADKIRRQKVYFSQPSGE</sequence>
<protein>
    <submittedName>
        <fullName evidence="3">Dialkylresorcinol condensing enzyme</fullName>
    </submittedName>
</protein>
<dbReference type="SUPFAM" id="SSF52218">
    <property type="entry name" value="Flavoproteins"/>
    <property type="match status" value="1"/>
</dbReference>
<accession>A0AAE9KHC2</accession>
<organism evidence="3 5">
    <name type="scientific">Uruburuella suis</name>
    <dbReference type="NCBI Taxonomy" id="252130"/>
    <lineage>
        <taxon>Bacteria</taxon>
        <taxon>Pseudomonadati</taxon>
        <taxon>Pseudomonadota</taxon>
        <taxon>Betaproteobacteria</taxon>
        <taxon>Neisseriales</taxon>
        <taxon>Neisseriaceae</taxon>
        <taxon>Uruburuella</taxon>
    </lineage>
</organism>
<reference evidence="3" key="2">
    <citation type="submission" date="2021-12" db="EMBL/GenBank/DDBJ databases">
        <authorList>
            <person name="Veyrier F.J."/>
        </authorList>
    </citation>
    <scope>NUCLEOTIDE SEQUENCE</scope>
    <source>
        <strain evidence="3">1258/02</strain>
    </source>
</reference>
<evidence type="ECO:0000313" key="4">
    <source>
        <dbReference type="Proteomes" id="UP000294721"/>
    </source>
</evidence>
<reference evidence="2 4" key="1">
    <citation type="submission" date="2019-03" db="EMBL/GenBank/DDBJ databases">
        <title>Genomic Encyclopedia of Type Strains, Phase IV (KMG-IV): sequencing the most valuable type-strain genomes for metagenomic binning, comparative biology and taxonomic classification.</title>
        <authorList>
            <person name="Goeker M."/>
        </authorList>
    </citation>
    <scope>NUCLEOTIDE SEQUENCE [LARGE SCALE GENOMIC DNA]</scope>
    <source>
        <strain evidence="2 4">DSM 17474</strain>
    </source>
</reference>
<evidence type="ECO:0000256" key="1">
    <source>
        <dbReference type="SAM" id="Phobius"/>
    </source>
</evidence>
<feature type="transmembrane region" description="Helical" evidence="1">
    <location>
        <begin position="263"/>
        <end position="288"/>
    </location>
</feature>
<reference evidence="3" key="3">
    <citation type="journal article" date="2022" name="Res Sq">
        <title>Evolution of multicellular longitudinally dividing oral cavity symbionts (Neisseriaceae).</title>
        <authorList>
            <person name="Nyongesa S."/>
            <person name="Weber P."/>
            <person name="Bernet E."/>
            <person name="Pullido F."/>
            <person name="Nieckarz M."/>
            <person name="Delaby M."/>
            <person name="Nieves C."/>
            <person name="Viehboeck T."/>
            <person name="Krause N."/>
            <person name="Rivera-Millot A."/>
            <person name="Nakamura A."/>
            <person name="Vischer N."/>
            <person name="VanNieuwenhze M."/>
            <person name="Brun Y."/>
            <person name="Cava F."/>
            <person name="Bulgheresi S."/>
            <person name="Veyrier F."/>
        </authorList>
    </citation>
    <scope>NUCLEOTIDE SEQUENCE</scope>
    <source>
        <strain evidence="3">1258/02</strain>
    </source>
</reference>